<accession>D5MFN5</accession>
<gene>
    <name evidence="1" type="ORF">DAMO_1506</name>
</gene>
<evidence type="ECO:0000313" key="1">
    <source>
        <dbReference type="EMBL" id="CBE68566.1"/>
    </source>
</evidence>
<dbReference type="STRING" id="671143.DAMO_1506"/>
<proteinExistence type="predicted"/>
<dbReference type="EMBL" id="FP565575">
    <property type="protein sequence ID" value="CBE68566.1"/>
    <property type="molecule type" value="Genomic_DNA"/>
</dbReference>
<dbReference type="KEGG" id="mox:DAMO_1506"/>
<dbReference type="AlphaFoldDB" id="D5MFN5"/>
<dbReference type="Proteomes" id="UP000006898">
    <property type="component" value="Chromosome"/>
</dbReference>
<evidence type="ECO:0000313" key="2">
    <source>
        <dbReference type="Proteomes" id="UP000006898"/>
    </source>
</evidence>
<dbReference type="HOGENOM" id="CLU_2435386_0_0_0"/>
<reference evidence="1 2" key="1">
    <citation type="journal article" date="2010" name="Nature">
        <title>Nitrite-driven anaerobic methane oxidation by oxygenic bacteria.</title>
        <authorList>
            <person name="Ettwig K.F."/>
            <person name="Butler M.K."/>
            <person name="Le Paslier D."/>
            <person name="Pelletier E."/>
            <person name="Mangenot S."/>
            <person name="Kuypers M.M.M."/>
            <person name="Schreiber F."/>
            <person name="Dutilh B.E."/>
            <person name="Zedelius J."/>
            <person name="de Beer D."/>
            <person name="Gloerich J."/>
            <person name="Wessels H.J.C.T."/>
            <person name="van Allen T."/>
            <person name="Luesken F."/>
            <person name="Wu M."/>
            <person name="van de Pas-Schoonen K.T."/>
            <person name="Op den Camp H.J.M."/>
            <person name="Janssen-Megens E.M."/>
            <person name="Francoijs K-J."/>
            <person name="Stunnenberg H."/>
            <person name="Weissenbach J."/>
            <person name="Jetten M.S.M."/>
            <person name="Strous M."/>
        </authorList>
    </citation>
    <scope>NUCLEOTIDE SEQUENCE [LARGE SCALE GENOMIC DNA]</scope>
</reference>
<protein>
    <submittedName>
        <fullName evidence="1">Uncharacterized protein</fullName>
    </submittedName>
</protein>
<sequence length="90" mass="9952">MAPVGFQARQGLPKIERLLHALAGPWLTLRQGRRTLSQQPPVPCYGQDNGNRLTMPLQRDHRVGSLSLVDNFFEALTCLSNSKCPHSNGS</sequence>
<name>D5MFN5_METO1</name>
<organism evidence="1 2">
    <name type="scientific">Methylomirabilis oxygeniifera</name>
    <dbReference type="NCBI Taxonomy" id="671143"/>
    <lineage>
        <taxon>Bacteria</taxon>
        <taxon>Candidatus Methylomirabilota</taxon>
        <taxon>Candidatus Methylomirabilia</taxon>
        <taxon>Candidatus Methylomirabilales</taxon>
        <taxon>Candidatus Methylomirabilaceae</taxon>
        <taxon>Candidatus Methylomirabilis</taxon>
    </lineage>
</organism>